<feature type="transmembrane region" description="Helical" evidence="1">
    <location>
        <begin position="195"/>
        <end position="217"/>
    </location>
</feature>
<evidence type="ECO:0008006" key="4">
    <source>
        <dbReference type="Google" id="ProtNLM"/>
    </source>
</evidence>
<evidence type="ECO:0000313" key="3">
    <source>
        <dbReference type="Proteomes" id="UP000579153"/>
    </source>
</evidence>
<evidence type="ECO:0000256" key="1">
    <source>
        <dbReference type="SAM" id="Phobius"/>
    </source>
</evidence>
<sequence length="287" mass="30227">MLHRRHPRHTPTKLDTRSVRLGASAMVMAVVLSAFALTRTDRGIAILGRVVGFLEFYVGVMALVTFTATVALGIITTERVFLSPVNRVRSQLAHKAFGLLGMIFLITHISLMISLGHVPPGAAVVPIAGINKGLGILAFDMMIVAVVTGLLRRRWAAKARPWMWRVMHSVAYLGWPVAIMHGLTAGRPPAGWVAWSYVASIAAVGGALVIRVLAAAFRPPITLEKIQGPAVTNPAAVGVPAEQPQKVAAGNAAAAAAAAASAAAAAAAPRRNAPVSLAERRRYREAG</sequence>
<evidence type="ECO:0000313" key="2">
    <source>
        <dbReference type="EMBL" id="MBB5777481.1"/>
    </source>
</evidence>
<feature type="transmembrane region" description="Helical" evidence="1">
    <location>
        <begin position="96"/>
        <end position="118"/>
    </location>
</feature>
<keyword evidence="1" id="KW-0812">Transmembrane</keyword>
<organism evidence="2 3">
    <name type="scientific">Nonomuraea jabiensis</name>
    <dbReference type="NCBI Taxonomy" id="882448"/>
    <lineage>
        <taxon>Bacteria</taxon>
        <taxon>Bacillati</taxon>
        <taxon>Actinomycetota</taxon>
        <taxon>Actinomycetes</taxon>
        <taxon>Streptosporangiales</taxon>
        <taxon>Streptosporangiaceae</taxon>
        <taxon>Nonomuraea</taxon>
    </lineage>
</organism>
<dbReference type="AlphaFoldDB" id="A0A7W9G5C6"/>
<comment type="caution">
    <text evidence="2">The sequence shown here is derived from an EMBL/GenBank/DDBJ whole genome shotgun (WGS) entry which is preliminary data.</text>
</comment>
<gene>
    <name evidence="2" type="ORF">HD596_004237</name>
</gene>
<name>A0A7W9G5C6_9ACTN</name>
<feature type="transmembrane region" description="Helical" evidence="1">
    <location>
        <begin position="130"/>
        <end position="151"/>
    </location>
</feature>
<proteinExistence type="predicted"/>
<accession>A0A7W9G5C6</accession>
<dbReference type="EMBL" id="JACHMB010000001">
    <property type="protein sequence ID" value="MBB5777481.1"/>
    <property type="molecule type" value="Genomic_DNA"/>
</dbReference>
<feature type="transmembrane region" description="Helical" evidence="1">
    <location>
        <begin position="50"/>
        <end position="75"/>
    </location>
</feature>
<feature type="transmembrane region" description="Helical" evidence="1">
    <location>
        <begin position="21"/>
        <end position="38"/>
    </location>
</feature>
<feature type="transmembrane region" description="Helical" evidence="1">
    <location>
        <begin position="163"/>
        <end position="183"/>
    </location>
</feature>
<keyword evidence="1" id="KW-0472">Membrane</keyword>
<reference evidence="2 3" key="1">
    <citation type="submission" date="2020-08" db="EMBL/GenBank/DDBJ databases">
        <title>Sequencing the genomes of 1000 actinobacteria strains.</title>
        <authorList>
            <person name="Klenk H.-P."/>
        </authorList>
    </citation>
    <scope>NUCLEOTIDE SEQUENCE [LARGE SCALE GENOMIC DNA]</scope>
    <source>
        <strain evidence="2 3">DSM 45507</strain>
    </source>
</reference>
<keyword evidence="3" id="KW-1185">Reference proteome</keyword>
<keyword evidence="1" id="KW-1133">Transmembrane helix</keyword>
<dbReference type="RefSeq" id="WP_185071035.1">
    <property type="nucleotide sequence ID" value="NZ_JACHMB010000001.1"/>
</dbReference>
<dbReference type="Proteomes" id="UP000579153">
    <property type="component" value="Unassembled WGS sequence"/>
</dbReference>
<protein>
    <recommendedName>
        <fullName evidence="4">DMSO/TMAO reductase YedYZ, heme-binding membrane subunit</fullName>
    </recommendedName>
</protein>